<dbReference type="SUPFAM" id="SSF51445">
    <property type="entry name" value="(Trans)glycosidases"/>
    <property type="match status" value="1"/>
</dbReference>
<dbReference type="GO" id="GO:0046394">
    <property type="term" value="P:carboxylic acid biosynthetic process"/>
    <property type="evidence" value="ECO:0007669"/>
    <property type="project" value="UniProtKB-ARBA"/>
</dbReference>
<dbReference type="PANTHER" id="PTHR42715:SF29">
    <property type="entry name" value="BETA-GLUCOSIDASE A-RELATED"/>
    <property type="match status" value="1"/>
</dbReference>
<dbReference type="InterPro" id="IPR002772">
    <property type="entry name" value="Glyco_hydro_3_C"/>
</dbReference>
<evidence type="ECO:0000256" key="3">
    <source>
        <dbReference type="ARBA" id="ARBA00005336"/>
    </source>
</evidence>
<dbReference type="InterPro" id="IPR050288">
    <property type="entry name" value="Cellulose_deg_GH3"/>
</dbReference>
<evidence type="ECO:0000313" key="11">
    <source>
        <dbReference type="EMBL" id="THV67870.1"/>
    </source>
</evidence>
<dbReference type="FunFam" id="3.20.20.300:FF:000002">
    <property type="entry name" value="Probable beta-glucosidase"/>
    <property type="match status" value="1"/>
</dbReference>
<dbReference type="Pfam" id="PF14310">
    <property type="entry name" value="Fn3-like"/>
    <property type="match status" value="1"/>
</dbReference>
<dbReference type="Gene3D" id="3.30.2130.10">
    <property type="entry name" value="VC0802-like"/>
    <property type="match status" value="1"/>
</dbReference>
<evidence type="ECO:0000256" key="1">
    <source>
        <dbReference type="ARBA" id="ARBA00000448"/>
    </source>
</evidence>
<dbReference type="InterPro" id="IPR017853">
    <property type="entry name" value="GH"/>
</dbReference>
<dbReference type="EC" id="3.2.1.21" evidence="4"/>
<dbReference type="SMART" id="SM01217">
    <property type="entry name" value="Fn3_like"/>
    <property type="match status" value="1"/>
</dbReference>
<dbReference type="SUPFAM" id="SSF55021">
    <property type="entry name" value="ACT-like"/>
    <property type="match status" value="2"/>
</dbReference>
<evidence type="ECO:0000313" key="12">
    <source>
        <dbReference type="Proteomes" id="UP000304951"/>
    </source>
</evidence>
<comment type="caution">
    <text evidence="11">The sequence shown here is derived from an EMBL/GenBank/DDBJ whole genome shotgun (WGS) entry which is preliminary data.</text>
</comment>
<sequence length="984" mass="106406">MSTQTTHPGELSLARLLATLTTTLHPTTYVFAVIPDETKLPPFTEVEMLFREAKTEGITVITSRDYAESHGIEYAFPCRKITLDVTSSLDAVGFIAVVATGLAAAGMGVNPISGYYHDHLFVPHGREEDALEVIAELAKEKKKEAKFPNVTYPDAISPDPSVVLGARTNQTSPPRYPSPWGTGAGEWATAYEKAIAIVEQLTLEEKVNLTTGSGWQQEQCVGQTGGVPRLGIRGQCLQDSPVGVRYTDLVSLFPAGINVGATWDRRLAYERGKAMGLESRDKGVTVQLGPNAGALGRSPTAGRNWEGFSPDPYLTGKLFADSIRGIKSTGVQASAKHYPGSSNIDDQTLHELYVWPFADAVKAGVASVMCSYNLVNNSQACQNSYLLNHVLKSELGFQGYVMSDWQATASGVPAILAGLDMTMAGDIRFGDGLSYFGPNLTIAVLNGTVPQWRLDDMVVRILAGWYLVGEDTEVPHPNFQSWTPDTFGPVHAHVGSTWGTGSVNQHVDVRREHGRLIREIGGASTVLLKNTHGTLPLNNMARLTAVFGEDAGSNPLGPNGCRNHTCDVGTLAVGWGSGQASSPYLISPDAAIQHEVVSRYGSYESITNNSALTQINALARRVRDVAGVCIVLTNAGSGEGFANVDGNLGDRKNLTFWQGADAVIANVSATCNNTVLVIHSVGAVEIDQYKENPNITAILWAGLPGEQSGYAIADVLFGRVNPGAKLPFTMGRNRSDYGTDVLYTPNQEVPQYNFQEGVFIDYRGFDHRNVTLVYEFGFGLSYTTFEYSGLVIRKLNVAKYQPTTGFSGPAPTYGTIDNDTSAHTFPGNITRIPLYVYPWLNSTNLNELYGATGFGDDSFIPENAQNGTSFEHSPSSGPNGGNLYLWDILYHVRVNVTNTGKVVGDEVAQLYVSLGGPFDPKIILRGFERVTIDPGQTVQVTLPLARRDLSNWDTVKQDWVITEHIKTVYAGSSSRDLPLNAVLE</sequence>
<keyword evidence="9" id="KW-0624">Polysaccharide degradation</keyword>
<dbReference type="GO" id="GO:0006520">
    <property type="term" value="P:amino acid metabolic process"/>
    <property type="evidence" value="ECO:0007669"/>
    <property type="project" value="UniProtKB-ARBA"/>
</dbReference>
<dbReference type="PRINTS" id="PR00133">
    <property type="entry name" value="GLHYDRLASE3"/>
</dbReference>
<evidence type="ECO:0000259" key="10">
    <source>
        <dbReference type="SMART" id="SM01217"/>
    </source>
</evidence>
<dbReference type="FunFam" id="3.40.50.1700:FF:000003">
    <property type="entry name" value="Probable beta-glucosidase"/>
    <property type="match status" value="1"/>
</dbReference>
<dbReference type="InterPro" id="IPR036962">
    <property type="entry name" value="Glyco_hydro_3_N_sf"/>
</dbReference>
<dbReference type="Gene3D" id="3.20.20.300">
    <property type="entry name" value="Glycoside hydrolase, family 3, N-terminal domain"/>
    <property type="match status" value="1"/>
</dbReference>
<dbReference type="InterPro" id="IPR026891">
    <property type="entry name" value="Fn3-like"/>
</dbReference>
<comment type="pathway">
    <text evidence="2">Glycan metabolism; cellulose degradation.</text>
</comment>
<feature type="domain" description="Fibronectin type III-like" evidence="10">
    <location>
        <begin position="906"/>
        <end position="974"/>
    </location>
</feature>
<dbReference type="Proteomes" id="UP000304951">
    <property type="component" value="Unassembled WGS sequence"/>
</dbReference>
<dbReference type="Pfam" id="PF01915">
    <property type="entry name" value="Glyco_hydro_3_C"/>
    <property type="match status" value="1"/>
</dbReference>
<keyword evidence="5 11" id="KW-0378">Hydrolase</keyword>
<dbReference type="GO" id="GO:0008422">
    <property type="term" value="F:beta-glucosidase activity"/>
    <property type="evidence" value="ECO:0007669"/>
    <property type="project" value="UniProtKB-EC"/>
</dbReference>
<dbReference type="Gene3D" id="2.60.40.10">
    <property type="entry name" value="Immunoglobulins"/>
    <property type="match status" value="1"/>
</dbReference>
<protein>
    <recommendedName>
        <fullName evidence="4">beta-glucosidase</fullName>
        <ecNumber evidence="4">3.2.1.21</ecNumber>
    </recommendedName>
</protein>
<keyword evidence="6" id="KW-0325">Glycoprotein</keyword>
<dbReference type="Pfam" id="PF00933">
    <property type="entry name" value="Glyco_hydro_3"/>
    <property type="match status" value="1"/>
</dbReference>
<name>A0A4S8SBU0_AURPU</name>
<evidence type="ECO:0000256" key="4">
    <source>
        <dbReference type="ARBA" id="ARBA00012744"/>
    </source>
</evidence>
<proteinExistence type="inferred from homology"/>
<dbReference type="GO" id="GO:0009251">
    <property type="term" value="P:glucan catabolic process"/>
    <property type="evidence" value="ECO:0007669"/>
    <property type="project" value="TreeGrafter"/>
</dbReference>
<dbReference type="Gene3D" id="3.40.50.1700">
    <property type="entry name" value="Glycoside hydrolase family 3 C-terminal domain"/>
    <property type="match status" value="1"/>
</dbReference>
<gene>
    <name evidence="11" type="ORF">D6D28_07158</name>
</gene>
<evidence type="ECO:0000256" key="9">
    <source>
        <dbReference type="ARBA" id="ARBA00023326"/>
    </source>
</evidence>
<keyword evidence="7" id="KW-0119">Carbohydrate metabolism</keyword>
<evidence type="ECO:0000256" key="8">
    <source>
        <dbReference type="ARBA" id="ARBA00023295"/>
    </source>
</evidence>
<dbReference type="EMBL" id="QZAF01000369">
    <property type="protein sequence ID" value="THV67870.1"/>
    <property type="molecule type" value="Genomic_DNA"/>
</dbReference>
<dbReference type="InterPro" id="IPR036881">
    <property type="entry name" value="Glyco_hydro_3_C_sf"/>
</dbReference>
<dbReference type="InterPro" id="IPR001764">
    <property type="entry name" value="Glyco_hydro_3_N"/>
</dbReference>
<dbReference type="InterPro" id="IPR045865">
    <property type="entry name" value="ACT-like_dom_sf"/>
</dbReference>
<comment type="catalytic activity">
    <reaction evidence="1">
        <text>Hydrolysis of terminal, non-reducing beta-D-glucosyl residues with release of beta-D-glucose.</text>
        <dbReference type="EC" id="3.2.1.21"/>
    </reaction>
</comment>
<dbReference type="PANTHER" id="PTHR42715">
    <property type="entry name" value="BETA-GLUCOSIDASE"/>
    <property type="match status" value="1"/>
</dbReference>
<dbReference type="SUPFAM" id="SSF52279">
    <property type="entry name" value="Beta-D-glucan exohydrolase, C-terminal domain"/>
    <property type="match status" value="1"/>
</dbReference>
<evidence type="ECO:0000256" key="5">
    <source>
        <dbReference type="ARBA" id="ARBA00022801"/>
    </source>
</evidence>
<organism evidence="11 12">
    <name type="scientific">Aureobasidium pullulans</name>
    <name type="common">Black yeast</name>
    <name type="synonym">Pullularia pullulans</name>
    <dbReference type="NCBI Taxonomy" id="5580"/>
    <lineage>
        <taxon>Eukaryota</taxon>
        <taxon>Fungi</taxon>
        <taxon>Dikarya</taxon>
        <taxon>Ascomycota</taxon>
        <taxon>Pezizomycotina</taxon>
        <taxon>Dothideomycetes</taxon>
        <taxon>Dothideomycetidae</taxon>
        <taxon>Dothideales</taxon>
        <taxon>Saccotheciaceae</taxon>
        <taxon>Aureobasidium</taxon>
    </lineage>
</organism>
<dbReference type="Pfam" id="PF10000">
    <property type="entry name" value="ACT_3"/>
    <property type="match status" value="1"/>
</dbReference>
<evidence type="ECO:0000256" key="2">
    <source>
        <dbReference type="ARBA" id="ARBA00004987"/>
    </source>
</evidence>
<dbReference type="InterPro" id="IPR013783">
    <property type="entry name" value="Ig-like_fold"/>
</dbReference>
<reference evidence="11 12" key="1">
    <citation type="submission" date="2018-10" db="EMBL/GenBank/DDBJ databases">
        <title>Fifty Aureobasidium pullulans genomes reveal a recombining polyextremotolerant generalist.</title>
        <authorList>
            <person name="Gostincar C."/>
            <person name="Turk M."/>
            <person name="Zajc J."/>
            <person name="Gunde-Cimerman N."/>
        </authorList>
    </citation>
    <scope>NUCLEOTIDE SEQUENCE [LARGE SCALE GENOMIC DNA]</scope>
    <source>
        <strain evidence="11 12">EXF-11900</strain>
    </source>
</reference>
<keyword evidence="8" id="KW-0326">Glycosidase</keyword>
<comment type="similarity">
    <text evidence="3">Belongs to the glycosyl hydrolase 3 family.</text>
</comment>
<dbReference type="AlphaFoldDB" id="A0A4S8SBU0"/>
<evidence type="ECO:0000256" key="6">
    <source>
        <dbReference type="ARBA" id="ARBA00023180"/>
    </source>
</evidence>
<dbReference type="InterPro" id="IPR018717">
    <property type="entry name" value="DUF2241"/>
</dbReference>
<evidence type="ECO:0000256" key="7">
    <source>
        <dbReference type="ARBA" id="ARBA00023277"/>
    </source>
</evidence>
<accession>A0A4S8SBU0</accession>